<dbReference type="Gene3D" id="3.40.50.300">
    <property type="entry name" value="P-loop containing nucleotide triphosphate hydrolases"/>
    <property type="match status" value="1"/>
</dbReference>
<evidence type="ECO:0000313" key="2">
    <source>
        <dbReference type="Proteomes" id="UP000634668"/>
    </source>
</evidence>
<accession>A0A918J5H9</accession>
<reference evidence="1" key="1">
    <citation type="journal article" date="2014" name="Int. J. Syst. Evol. Microbiol.">
        <title>Complete genome sequence of Corynebacterium casei LMG S-19264T (=DSM 44701T), isolated from a smear-ripened cheese.</title>
        <authorList>
            <consortium name="US DOE Joint Genome Institute (JGI-PGF)"/>
            <person name="Walter F."/>
            <person name="Albersmeier A."/>
            <person name="Kalinowski J."/>
            <person name="Ruckert C."/>
        </authorList>
    </citation>
    <scope>NUCLEOTIDE SEQUENCE</scope>
    <source>
        <strain evidence="1">KCTC 12113</strain>
    </source>
</reference>
<proteinExistence type="predicted"/>
<dbReference type="Proteomes" id="UP000634668">
    <property type="component" value="Unassembled WGS sequence"/>
</dbReference>
<dbReference type="EMBL" id="BMWP01000024">
    <property type="protein sequence ID" value="GGW43915.1"/>
    <property type="molecule type" value="Genomic_DNA"/>
</dbReference>
<organism evidence="1 2">
    <name type="scientific">Arenibacter certesii</name>
    <dbReference type="NCBI Taxonomy" id="228955"/>
    <lineage>
        <taxon>Bacteria</taxon>
        <taxon>Pseudomonadati</taxon>
        <taxon>Bacteroidota</taxon>
        <taxon>Flavobacteriia</taxon>
        <taxon>Flavobacteriales</taxon>
        <taxon>Flavobacteriaceae</taxon>
        <taxon>Arenibacter</taxon>
    </lineage>
</organism>
<reference evidence="1" key="2">
    <citation type="submission" date="2020-09" db="EMBL/GenBank/DDBJ databases">
        <authorList>
            <person name="Sun Q."/>
            <person name="Kim S."/>
        </authorList>
    </citation>
    <scope>NUCLEOTIDE SEQUENCE</scope>
    <source>
        <strain evidence="1">KCTC 12113</strain>
    </source>
</reference>
<evidence type="ECO:0008006" key="3">
    <source>
        <dbReference type="Google" id="ProtNLM"/>
    </source>
</evidence>
<comment type="caution">
    <text evidence="1">The sequence shown here is derived from an EMBL/GenBank/DDBJ whole genome shotgun (WGS) entry which is preliminary data.</text>
</comment>
<keyword evidence="2" id="KW-1185">Reference proteome</keyword>
<dbReference type="RefSeq" id="WP_026814113.1">
    <property type="nucleotide sequence ID" value="NZ_BMWP01000024.1"/>
</dbReference>
<dbReference type="InterPro" id="IPR027417">
    <property type="entry name" value="P-loop_NTPase"/>
</dbReference>
<protein>
    <recommendedName>
        <fullName evidence="3">AAA family ATPase</fullName>
    </recommendedName>
</protein>
<dbReference type="SUPFAM" id="SSF52540">
    <property type="entry name" value="P-loop containing nucleoside triphosphate hydrolases"/>
    <property type="match status" value="1"/>
</dbReference>
<gene>
    <name evidence="1" type="ORF">GCM10007383_30570</name>
</gene>
<evidence type="ECO:0000313" key="1">
    <source>
        <dbReference type="EMBL" id="GGW43915.1"/>
    </source>
</evidence>
<name>A0A918J5H9_9FLAO</name>
<sequence length="250" mass="29504">MKNSAGQRLKIRIGLAKEKEGSERVANDKKINEKVIHYFDELYAKPEQQKQRGMETAQLKILVWNFGKKYFESMNREFIVDDQNRQFLDVICRYFSNDRSFEKVTDGELRKGLFIHGPCGTGKSSVLDIIRNISRYYHLKQLWFSNVSVHTVVKEFNLDGEIMVDKYSRGTVHFDDLGTEKKAQSWGVKENLFERLLLIRYNAFKEKGTKTHVTSNLPIRSLEKIYGKQVYDRLFEMFNFIELDGKSRRY</sequence>
<dbReference type="AlphaFoldDB" id="A0A918J5H9"/>